<evidence type="ECO:0000259" key="8">
    <source>
        <dbReference type="Pfam" id="PF20684"/>
    </source>
</evidence>
<dbReference type="InterPro" id="IPR052337">
    <property type="entry name" value="SAT4-like"/>
</dbReference>
<proteinExistence type="inferred from homology"/>
<keyword evidence="4 7" id="KW-0472">Membrane</keyword>
<feature type="transmembrane region" description="Helical" evidence="7">
    <location>
        <begin position="193"/>
        <end position="215"/>
    </location>
</feature>
<comment type="similarity">
    <text evidence="5">Belongs to the SAT4 family.</text>
</comment>
<dbReference type="Pfam" id="PF20684">
    <property type="entry name" value="Fung_rhodopsin"/>
    <property type="match status" value="1"/>
</dbReference>
<evidence type="ECO:0000256" key="7">
    <source>
        <dbReference type="SAM" id="Phobius"/>
    </source>
</evidence>
<keyword evidence="3 7" id="KW-1133">Transmembrane helix</keyword>
<keyword evidence="2 7" id="KW-0812">Transmembrane</keyword>
<feature type="domain" description="Rhodopsin" evidence="8">
    <location>
        <begin position="42"/>
        <end position="220"/>
    </location>
</feature>
<feature type="transmembrane region" description="Helical" evidence="7">
    <location>
        <begin position="124"/>
        <end position="147"/>
    </location>
</feature>
<evidence type="ECO:0000313" key="10">
    <source>
        <dbReference type="Proteomes" id="UP001369815"/>
    </source>
</evidence>
<feature type="region of interest" description="Disordered" evidence="6">
    <location>
        <begin position="291"/>
        <end position="314"/>
    </location>
</feature>
<evidence type="ECO:0000256" key="2">
    <source>
        <dbReference type="ARBA" id="ARBA00022692"/>
    </source>
</evidence>
<name>A0AAX6MDF5_9PEZI</name>
<evidence type="ECO:0000256" key="1">
    <source>
        <dbReference type="ARBA" id="ARBA00004141"/>
    </source>
</evidence>
<dbReference type="PANTHER" id="PTHR33048">
    <property type="entry name" value="PTH11-LIKE INTEGRAL MEMBRANE PROTEIN (AFU_ORTHOLOGUE AFUA_5G11245)"/>
    <property type="match status" value="1"/>
</dbReference>
<feature type="compositionally biased region" description="Basic and acidic residues" evidence="6">
    <location>
        <begin position="295"/>
        <end position="304"/>
    </location>
</feature>
<keyword evidence="10" id="KW-1185">Reference proteome</keyword>
<comment type="subcellular location">
    <subcellularLocation>
        <location evidence="1">Membrane</location>
        <topology evidence="1">Multi-pass membrane protein</topology>
    </subcellularLocation>
</comment>
<organism evidence="9 10">
    <name type="scientific">Daldinia eschscholtzii</name>
    <dbReference type="NCBI Taxonomy" id="292717"/>
    <lineage>
        <taxon>Eukaryota</taxon>
        <taxon>Fungi</taxon>
        <taxon>Dikarya</taxon>
        <taxon>Ascomycota</taxon>
        <taxon>Pezizomycotina</taxon>
        <taxon>Sordariomycetes</taxon>
        <taxon>Xylariomycetidae</taxon>
        <taxon>Xylariales</taxon>
        <taxon>Hypoxylaceae</taxon>
        <taxon>Daldinia</taxon>
    </lineage>
</organism>
<dbReference type="EMBL" id="JBANMG010000007">
    <property type="protein sequence ID" value="KAK6950728.1"/>
    <property type="molecule type" value="Genomic_DNA"/>
</dbReference>
<evidence type="ECO:0000256" key="3">
    <source>
        <dbReference type="ARBA" id="ARBA00022989"/>
    </source>
</evidence>
<feature type="transmembrane region" description="Helical" evidence="7">
    <location>
        <begin position="159"/>
        <end position="181"/>
    </location>
</feature>
<feature type="compositionally biased region" description="Polar residues" evidence="6">
    <location>
        <begin position="305"/>
        <end position="314"/>
    </location>
</feature>
<feature type="transmembrane region" description="Helical" evidence="7">
    <location>
        <begin position="77"/>
        <end position="96"/>
    </location>
</feature>
<gene>
    <name evidence="9" type="ORF">Daesc_007253</name>
</gene>
<evidence type="ECO:0000313" key="9">
    <source>
        <dbReference type="EMBL" id="KAK6950728.1"/>
    </source>
</evidence>
<dbReference type="Proteomes" id="UP001369815">
    <property type="component" value="Unassembled WGS sequence"/>
</dbReference>
<reference evidence="9 10" key="1">
    <citation type="journal article" date="2024" name="Front Chem Biol">
        <title>Unveiling the potential of Daldinia eschscholtzii MFLUCC 19-0629 through bioactivity and bioinformatics studies for enhanced sustainable agriculture production.</title>
        <authorList>
            <person name="Brooks S."/>
            <person name="Weaver J.A."/>
            <person name="Klomchit A."/>
            <person name="Alharthi S.A."/>
            <person name="Onlamun T."/>
            <person name="Nurani R."/>
            <person name="Vong T.K."/>
            <person name="Alberti F."/>
            <person name="Greco C."/>
        </authorList>
    </citation>
    <scope>NUCLEOTIDE SEQUENCE [LARGE SCALE GENOMIC DNA]</scope>
    <source>
        <strain evidence="9">MFLUCC 19-0629</strain>
    </source>
</reference>
<dbReference type="AlphaFoldDB" id="A0AAX6MDF5"/>
<dbReference type="InterPro" id="IPR049326">
    <property type="entry name" value="Rhodopsin_dom_fungi"/>
</dbReference>
<sequence>MEYAPYGKPNIVSLDAFLVSVLSGKQAPGADITFIIEKVQRSFGVFFILCYIGIFLIKLGFLVFFYRLGNNALKFRVLWWIFLLLTAACFAVIMGTGEFDCLFGSFQYILTVCAETSNQLKSKAIFKASVALDVITDAMIIFFPAFVLWGTKISLRKKILLSTIFCLVLLTIAVTIVRTSAYGGAGETVTDVIWVWFWITTEWVVSFLVACLVSFRSLFVQRERIAGYERERAQNRARPTGFQARVKYFQDSVIGTLKTLDDWDSHEMRSLPIPEPGISNIDLFREETWTGTTRSADDRPESVRTLRQNSHLSP</sequence>
<dbReference type="GO" id="GO:0016020">
    <property type="term" value="C:membrane"/>
    <property type="evidence" value="ECO:0007669"/>
    <property type="project" value="UniProtKB-SubCell"/>
</dbReference>
<protein>
    <recommendedName>
        <fullName evidence="8">Rhodopsin domain-containing protein</fullName>
    </recommendedName>
</protein>
<dbReference type="PANTHER" id="PTHR33048:SF47">
    <property type="entry name" value="INTEGRAL MEMBRANE PROTEIN-RELATED"/>
    <property type="match status" value="1"/>
</dbReference>
<feature type="transmembrane region" description="Helical" evidence="7">
    <location>
        <begin position="43"/>
        <end position="65"/>
    </location>
</feature>
<accession>A0AAX6MDF5</accession>
<evidence type="ECO:0000256" key="4">
    <source>
        <dbReference type="ARBA" id="ARBA00023136"/>
    </source>
</evidence>
<evidence type="ECO:0000256" key="5">
    <source>
        <dbReference type="ARBA" id="ARBA00038359"/>
    </source>
</evidence>
<comment type="caution">
    <text evidence="9">The sequence shown here is derived from an EMBL/GenBank/DDBJ whole genome shotgun (WGS) entry which is preliminary data.</text>
</comment>
<evidence type="ECO:0000256" key="6">
    <source>
        <dbReference type="SAM" id="MobiDB-lite"/>
    </source>
</evidence>